<name>A0A832G775_9BACT</name>
<dbReference type="PROSITE" id="PS51257">
    <property type="entry name" value="PROKAR_LIPOPROTEIN"/>
    <property type="match status" value="1"/>
</dbReference>
<dbReference type="EMBL" id="DSVI01000004">
    <property type="protein sequence ID" value="HGT46767.1"/>
    <property type="molecule type" value="Genomic_DNA"/>
</dbReference>
<organism evidence="1">
    <name type="scientific">Ignavibacterium album</name>
    <dbReference type="NCBI Taxonomy" id="591197"/>
    <lineage>
        <taxon>Bacteria</taxon>
        <taxon>Pseudomonadati</taxon>
        <taxon>Ignavibacteriota</taxon>
        <taxon>Ignavibacteria</taxon>
        <taxon>Ignavibacteriales</taxon>
        <taxon>Ignavibacteriaceae</taxon>
        <taxon>Ignavibacterium</taxon>
    </lineage>
</organism>
<dbReference type="AlphaFoldDB" id="A0A832G775"/>
<protein>
    <submittedName>
        <fullName evidence="1">Uncharacterized protein</fullName>
    </submittedName>
</protein>
<evidence type="ECO:0000313" key="1">
    <source>
        <dbReference type="EMBL" id="HGT46767.1"/>
    </source>
</evidence>
<reference evidence="1" key="1">
    <citation type="journal article" date="2020" name="mSystems">
        <title>Genome- and Community-Level Interaction Insights into Carbon Utilization and Element Cycling Functions of Hydrothermarchaeota in Hydrothermal Sediment.</title>
        <authorList>
            <person name="Zhou Z."/>
            <person name="Liu Y."/>
            <person name="Xu W."/>
            <person name="Pan J."/>
            <person name="Luo Z.H."/>
            <person name="Li M."/>
        </authorList>
    </citation>
    <scope>NUCLEOTIDE SEQUENCE [LARGE SCALE GENOMIC DNA]</scope>
    <source>
        <strain evidence="1">SpSt-500</strain>
    </source>
</reference>
<comment type="caution">
    <text evidence="1">The sequence shown here is derived from an EMBL/GenBank/DDBJ whole genome shotgun (WGS) entry which is preliminary data.</text>
</comment>
<accession>A0A832G775</accession>
<proteinExistence type="predicted"/>
<sequence length="269" mass="29782">MNFRIKSFISILIISSVFISCEKEFDTVIDTQKPSYQVVSVSPKDSVLFNVNDSSLVISIQFQQNSIVNSVFAEMIDPSGKNFLGGSLQLYDNGKSENGDLTANDKIFSNKIFMRSNSLNGNYNLKFYASDNSSSQKLVAWSTFKYRNGQSNVAPEISNALVDPDTLVVTDTVAILTSLVVNDQNGMNDIKEVFFIVYRPDGTTSGNKVFLFDDGNLLQDGDQTAGDGIYSRIISVNQNNVKGTYRFEFQAIDRGGLTSNIINYPVLIQ</sequence>
<gene>
    <name evidence="1" type="ORF">ENS56_01890</name>
</gene>